<evidence type="ECO:0000313" key="1">
    <source>
        <dbReference type="EMBL" id="MCL2912683.1"/>
    </source>
</evidence>
<accession>A0ABT0N2N1</accession>
<dbReference type="EMBL" id="JAKIKT010000001">
    <property type="protein sequence ID" value="MCL2912683.1"/>
    <property type="molecule type" value="Genomic_DNA"/>
</dbReference>
<dbReference type="InterPro" id="IPR021866">
    <property type="entry name" value="SpoIIAA-like"/>
</dbReference>
<dbReference type="Pfam" id="PF11964">
    <property type="entry name" value="SpoIIAA-like"/>
    <property type="match status" value="1"/>
</dbReference>
<protein>
    <submittedName>
        <fullName evidence="1">STAS/SEC14 domain-containing protein</fullName>
    </submittedName>
</protein>
<dbReference type="InterPro" id="IPR038396">
    <property type="entry name" value="SpoIIAA-like_sf"/>
</dbReference>
<dbReference type="Gene3D" id="3.40.50.10600">
    <property type="entry name" value="SpoIIaa-like domains"/>
    <property type="match status" value="1"/>
</dbReference>
<name>A0ABT0N2N1_9GAMM</name>
<organism evidence="1 2">
    <name type="scientific">Shewanella corallii</name>
    <dbReference type="NCBI Taxonomy" id="560080"/>
    <lineage>
        <taxon>Bacteria</taxon>
        <taxon>Pseudomonadati</taxon>
        <taxon>Pseudomonadota</taxon>
        <taxon>Gammaproteobacteria</taxon>
        <taxon>Alteromonadales</taxon>
        <taxon>Shewanellaceae</taxon>
        <taxon>Shewanella</taxon>
    </lineage>
</organism>
<dbReference type="InterPro" id="IPR036513">
    <property type="entry name" value="STAS_dom_sf"/>
</dbReference>
<dbReference type="Proteomes" id="UP001202831">
    <property type="component" value="Unassembled WGS sequence"/>
</dbReference>
<dbReference type="SUPFAM" id="SSF52091">
    <property type="entry name" value="SpoIIaa-like"/>
    <property type="match status" value="1"/>
</dbReference>
<evidence type="ECO:0000313" key="2">
    <source>
        <dbReference type="Proteomes" id="UP001202831"/>
    </source>
</evidence>
<dbReference type="RefSeq" id="WP_249247506.1">
    <property type="nucleotide sequence ID" value="NZ_JAKIKT010000001.1"/>
</dbReference>
<keyword evidence="2" id="KW-1185">Reference proteome</keyword>
<sequence>MSIKRHGISVGVERIGDDDFFLTFKAVGKLTHEDYQRMVPMLESAIAGVEDPDIYAVCDVTELEGWEARAMWDDLKLGIKHGKHFEKIAVVGNSTAQEWLTKIADWFTPADVKFFVTQFDAIVWLKD</sequence>
<comment type="caution">
    <text evidence="1">The sequence shown here is derived from an EMBL/GenBank/DDBJ whole genome shotgun (WGS) entry which is preliminary data.</text>
</comment>
<reference evidence="1 2" key="1">
    <citation type="submission" date="2022-01" db="EMBL/GenBank/DDBJ databases">
        <title>Whole genome-based taxonomy of the Shewanellaceae.</title>
        <authorList>
            <person name="Martin-Rodriguez A.J."/>
        </authorList>
    </citation>
    <scope>NUCLEOTIDE SEQUENCE [LARGE SCALE GENOMIC DNA]</scope>
    <source>
        <strain evidence="1 2">DSM 21332</strain>
    </source>
</reference>
<proteinExistence type="predicted"/>
<gene>
    <name evidence="1" type="ORF">L2725_02620</name>
</gene>